<keyword evidence="7" id="KW-1185">Reference proteome</keyword>
<dbReference type="InterPro" id="IPR003100">
    <property type="entry name" value="PAZ_dom"/>
</dbReference>
<evidence type="ECO:0000256" key="1">
    <source>
        <dbReference type="ARBA" id="ARBA00008201"/>
    </source>
</evidence>
<dbReference type="Gene3D" id="3.40.50.2300">
    <property type="match status" value="1"/>
</dbReference>
<dbReference type="InterPro" id="IPR014811">
    <property type="entry name" value="ArgoL1"/>
</dbReference>
<dbReference type="GO" id="GO:0003723">
    <property type="term" value="F:RNA binding"/>
    <property type="evidence" value="ECO:0007669"/>
    <property type="project" value="InterPro"/>
</dbReference>
<dbReference type="Gene3D" id="3.30.420.10">
    <property type="entry name" value="Ribonuclease H-like superfamily/Ribonuclease H"/>
    <property type="match status" value="1"/>
</dbReference>
<evidence type="ECO:0000256" key="2">
    <source>
        <dbReference type="ARBA" id="ARBA00023158"/>
    </source>
</evidence>
<dbReference type="Pfam" id="PF02171">
    <property type="entry name" value="Piwi"/>
    <property type="match status" value="1"/>
</dbReference>
<dbReference type="Pfam" id="PF02170">
    <property type="entry name" value="PAZ"/>
    <property type="match status" value="1"/>
</dbReference>
<dbReference type="GO" id="GO:0031047">
    <property type="term" value="P:regulatory ncRNA-mediated gene silencing"/>
    <property type="evidence" value="ECO:0007669"/>
    <property type="project" value="UniProtKB-KW"/>
</dbReference>
<reference evidence="6" key="1">
    <citation type="journal article" date="2020" name="bioRxiv">
        <title>Comparative genomics of Chlamydomonas.</title>
        <authorList>
            <person name="Craig R.J."/>
            <person name="Hasan A.R."/>
            <person name="Ness R.W."/>
            <person name="Keightley P.D."/>
        </authorList>
    </citation>
    <scope>NUCLEOTIDE SEQUENCE</scope>
    <source>
        <strain evidence="6">CCAP 11/173</strain>
    </source>
</reference>
<protein>
    <recommendedName>
        <fullName evidence="8">Argonaute-like protein</fullName>
    </recommendedName>
</protein>
<dbReference type="SMART" id="SM01163">
    <property type="entry name" value="DUF1785"/>
    <property type="match status" value="1"/>
</dbReference>
<dbReference type="InterPro" id="IPR036085">
    <property type="entry name" value="PAZ_dom_sf"/>
</dbReference>
<dbReference type="PROSITE" id="PS50822">
    <property type="entry name" value="PIWI"/>
    <property type="match status" value="1"/>
</dbReference>
<dbReference type="EMBL" id="JAEHOD010000022">
    <property type="protein sequence ID" value="KAG2447441.1"/>
    <property type="molecule type" value="Genomic_DNA"/>
</dbReference>
<feature type="compositionally biased region" description="Gly residues" evidence="3">
    <location>
        <begin position="232"/>
        <end position="259"/>
    </location>
</feature>
<dbReference type="AlphaFoldDB" id="A0A836B4G9"/>
<dbReference type="OrthoDB" id="10252740at2759"/>
<dbReference type="PANTHER" id="PTHR22891">
    <property type="entry name" value="EUKARYOTIC TRANSLATION INITIATION FACTOR 2C"/>
    <property type="match status" value="1"/>
</dbReference>
<keyword evidence="2" id="KW-0943">RNA-mediated gene silencing</keyword>
<gene>
    <name evidence="6" type="ORF">HYH02_007766</name>
</gene>
<evidence type="ECO:0008006" key="8">
    <source>
        <dbReference type="Google" id="ProtNLM"/>
    </source>
</evidence>
<accession>A0A836B4G9</accession>
<dbReference type="InterPro" id="IPR036397">
    <property type="entry name" value="RNaseH_sf"/>
</dbReference>
<dbReference type="PROSITE" id="PS50821">
    <property type="entry name" value="PAZ"/>
    <property type="match status" value="1"/>
</dbReference>
<evidence type="ECO:0000259" key="5">
    <source>
        <dbReference type="PROSITE" id="PS50822"/>
    </source>
</evidence>
<comment type="similarity">
    <text evidence="1">Belongs to the argonaute family. Ago subfamily.</text>
</comment>
<evidence type="ECO:0000259" key="4">
    <source>
        <dbReference type="PROSITE" id="PS50821"/>
    </source>
</evidence>
<evidence type="ECO:0000313" key="7">
    <source>
        <dbReference type="Proteomes" id="UP000613740"/>
    </source>
</evidence>
<dbReference type="SMART" id="SM00950">
    <property type="entry name" value="Piwi"/>
    <property type="match status" value="1"/>
</dbReference>
<dbReference type="Pfam" id="PF08699">
    <property type="entry name" value="ArgoL1"/>
    <property type="match status" value="1"/>
</dbReference>
<organism evidence="6 7">
    <name type="scientific">Chlamydomonas schloesseri</name>
    <dbReference type="NCBI Taxonomy" id="2026947"/>
    <lineage>
        <taxon>Eukaryota</taxon>
        <taxon>Viridiplantae</taxon>
        <taxon>Chlorophyta</taxon>
        <taxon>core chlorophytes</taxon>
        <taxon>Chlorophyceae</taxon>
        <taxon>CS clade</taxon>
        <taxon>Chlamydomonadales</taxon>
        <taxon>Chlamydomonadaceae</taxon>
        <taxon>Chlamydomonas</taxon>
    </lineage>
</organism>
<dbReference type="SUPFAM" id="SSF53098">
    <property type="entry name" value="Ribonuclease H-like"/>
    <property type="match status" value="1"/>
</dbReference>
<dbReference type="CDD" id="cd04657">
    <property type="entry name" value="Piwi_ago-like"/>
    <property type="match status" value="1"/>
</dbReference>
<feature type="domain" description="Piwi" evidence="5">
    <location>
        <begin position="779"/>
        <end position="1097"/>
    </location>
</feature>
<dbReference type="CDD" id="cd02846">
    <property type="entry name" value="PAZ_argonaute_like"/>
    <property type="match status" value="1"/>
</dbReference>
<evidence type="ECO:0000313" key="6">
    <source>
        <dbReference type="EMBL" id="KAG2447441.1"/>
    </source>
</evidence>
<evidence type="ECO:0000256" key="3">
    <source>
        <dbReference type="SAM" id="MobiDB-lite"/>
    </source>
</evidence>
<dbReference type="InterPro" id="IPR003165">
    <property type="entry name" value="Piwi"/>
</dbReference>
<dbReference type="Proteomes" id="UP000613740">
    <property type="component" value="Unassembled WGS sequence"/>
</dbReference>
<name>A0A836B4G9_9CHLO</name>
<sequence>MSWRGGGGGGGYSGGGGYGGGEAACTRGGACSCSRHGGVGVRVDAAAAAEAEEAATEGAAAATAAAATEVGAMEAETVAAQDTAAGATVVTVAAAGVVEAEDTVAAAVAAMAAAAGAAAAGATRVAAAVAAEADAEVGGGGGGGGGGVVSPEAAAATLEAILKSARSLTAPVKVETTPDGRPLGITRRPNAGTVGRAVQLLANYFALATTPAFPGQAFHYDVEIRSAEAAAGRGGGGGGGRGRGFGGRGGAGRGRGGPGGAPPPATPEEVAAPETGGGAGGGEELPSLLAQRVLAAAAAAHGWPAEAWRYDGKKNLYLPGELLPREVREWPVSLAAREGAAGAGGGGGRGGGGGGGRDRERAFVVTTKWVAVVGLTALQDYLARRQQTAPRDAMQVLDIVIRHAFVVDPRCTVVGRGFYYGGEGVVPLGGGAEVWSGFQQSFKAVQAGLMLNLDSAFAAFMSARPLPEALAEAAGLRGGAAQLATADPHRLRAAARSLVGFKVEFPMPGGRLRRKALAGLSEAGADRTMFWNDKEGREMSVAEYFNSTGRRLRQPGLPCANVGDRRRAVYIPAELCTVVAGQRRMKLDAQQSAGMITAAKQDPGVKAEACGKQARRVAEALADAGTERCWGLKLGTGMLPLSGRVLPNPVLQYGDPQAFDAGPSGSWNLRNVKFVDPRALDSWAVAVMMNQQDVDFDGDNSLWQFLEDLSGGMMRCGMKVATPVMAGSTDSPPVEFGGMPGGGGGGGFGRGGGGGRGIEATMRAAADAAAARYKRPAQLVLVVLPEKTADEYREVKRVSDIELGIPSQVVVASKAKIGYRAHKGGGPQYCANVAMKINNKLGGVNVTLSGGLRNMPVLGGPGAVPFMVMGADVTHPTGAAARADARDPSVAAVVASLDQSLGRWASRVLLQAGRQEVISGMGGAAKELLLEFYRANRNSKPQRLVVYRDGVSEGQFEQVLAEEYTALRRACSELEEGYRPAITFVVVQKRHNTRLLPADRAASDPKGNVVPGTVVDAGITAPDGFDFYLNSHAGLQGTNKPAHYHVLVDEIGFGADGIQLLTYWLCYLYQRTTKSVSYCPPAYYADRAAFRGRTLLAASSSASDSASETASTSRGGGGGGASAPPTFAGIHRNLTNVLYFM</sequence>
<dbReference type="Gene3D" id="2.170.260.10">
    <property type="entry name" value="paz domain"/>
    <property type="match status" value="1"/>
</dbReference>
<dbReference type="InterPro" id="IPR045246">
    <property type="entry name" value="Piwi_ago-like"/>
</dbReference>
<feature type="region of interest" description="Disordered" evidence="3">
    <location>
        <begin position="230"/>
        <end position="284"/>
    </location>
</feature>
<feature type="compositionally biased region" description="Gly residues" evidence="3">
    <location>
        <begin position="341"/>
        <end position="355"/>
    </location>
</feature>
<proteinExistence type="inferred from homology"/>
<dbReference type="SUPFAM" id="SSF101690">
    <property type="entry name" value="PAZ domain"/>
    <property type="match status" value="1"/>
</dbReference>
<dbReference type="Pfam" id="PF16486">
    <property type="entry name" value="ArgoN"/>
    <property type="match status" value="1"/>
</dbReference>
<comment type="caution">
    <text evidence="6">The sequence shown here is derived from an EMBL/GenBank/DDBJ whole genome shotgun (WGS) entry which is preliminary data.</text>
</comment>
<dbReference type="InterPro" id="IPR012337">
    <property type="entry name" value="RNaseH-like_sf"/>
</dbReference>
<feature type="domain" description="PAZ" evidence="4">
    <location>
        <begin position="479"/>
        <end position="580"/>
    </location>
</feature>
<dbReference type="InterPro" id="IPR032474">
    <property type="entry name" value="Argonaute_N"/>
</dbReference>
<feature type="region of interest" description="Disordered" evidence="3">
    <location>
        <begin position="338"/>
        <end position="358"/>
    </location>
</feature>